<evidence type="ECO:0000313" key="2">
    <source>
        <dbReference type="EMBL" id="MBB5190726.1"/>
    </source>
</evidence>
<reference evidence="2 3" key="1">
    <citation type="submission" date="2020-08" db="EMBL/GenBank/DDBJ databases">
        <title>Genomic Encyclopedia of Type Strains, Phase IV (KMG-IV): sequencing the most valuable type-strain genomes for metagenomic binning, comparative biology and taxonomic classification.</title>
        <authorList>
            <person name="Goeker M."/>
        </authorList>
    </citation>
    <scope>NUCLEOTIDE SEQUENCE [LARGE SCALE GENOMIC DNA]</scope>
    <source>
        <strain evidence="2 3">DSM 18233</strain>
    </source>
</reference>
<evidence type="ECO:0000313" key="3">
    <source>
        <dbReference type="Proteomes" id="UP000543030"/>
    </source>
</evidence>
<dbReference type="InterPro" id="IPR001387">
    <property type="entry name" value="Cro/C1-type_HTH"/>
</dbReference>
<organism evidence="2 3">
    <name type="scientific">Silvimonas terrae</name>
    <dbReference type="NCBI Taxonomy" id="300266"/>
    <lineage>
        <taxon>Bacteria</taxon>
        <taxon>Pseudomonadati</taxon>
        <taxon>Pseudomonadota</taxon>
        <taxon>Betaproteobacteria</taxon>
        <taxon>Neisseriales</taxon>
        <taxon>Chitinibacteraceae</taxon>
        <taxon>Silvimonas</taxon>
    </lineage>
</organism>
<dbReference type="RefSeq" id="WP_184098986.1">
    <property type="nucleotide sequence ID" value="NZ_JACHHN010000002.1"/>
</dbReference>
<feature type="domain" description="HTH cro/C1-type" evidence="1">
    <location>
        <begin position="21"/>
        <end position="63"/>
    </location>
</feature>
<keyword evidence="3" id="KW-1185">Reference proteome</keyword>
<dbReference type="SUPFAM" id="SSF47413">
    <property type="entry name" value="lambda repressor-like DNA-binding domains"/>
    <property type="match status" value="1"/>
</dbReference>
<dbReference type="InterPro" id="IPR010982">
    <property type="entry name" value="Lambda_DNA-bd_dom_sf"/>
</dbReference>
<dbReference type="CDD" id="cd00093">
    <property type="entry name" value="HTH_XRE"/>
    <property type="match status" value="1"/>
</dbReference>
<dbReference type="Proteomes" id="UP000543030">
    <property type="component" value="Unassembled WGS sequence"/>
</dbReference>
<evidence type="ECO:0000259" key="1">
    <source>
        <dbReference type="PROSITE" id="PS50943"/>
    </source>
</evidence>
<proteinExistence type="predicted"/>
<dbReference type="AlphaFoldDB" id="A0A840RE70"/>
<dbReference type="GO" id="GO:0003677">
    <property type="term" value="F:DNA binding"/>
    <property type="evidence" value="ECO:0007669"/>
    <property type="project" value="InterPro"/>
</dbReference>
<sequence length="163" mass="18306">MNTLDEILDEAVKMLGKESDRQLAIHMGVTPQSVSQWRKKISAPDMYALMQLQQILQRDARELSAIIEAERAKTEEKRGFWEGIKRDFSKNTLPVALVVATTLALSGLGEKSYANDMAYREAQKANVYYVKQYTRQAVSNHSLRNIPFTAVRAASPAYPGPTT</sequence>
<name>A0A840RE70_9NEIS</name>
<dbReference type="PROSITE" id="PS50943">
    <property type="entry name" value="HTH_CROC1"/>
    <property type="match status" value="1"/>
</dbReference>
<dbReference type="EMBL" id="JACHHN010000002">
    <property type="protein sequence ID" value="MBB5190726.1"/>
    <property type="molecule type" value="Genomic_DNA"/>
</dbReference>
<gene>
    <name evidence="2" type="ORF">HNQ50_001448</name>
</gene>
<protein>
    <submittedName>
        <fullName evidence="2">Transcriptional regulator with XRE-family HTH domain</fullName>
    </submittedName>
</protein>
<dbReference type="Gene3D" id="1.10.260.40">
    <property type="entry name" value="lambda repressor-like DNA-binding domains"/>
    <property type="match status" value="1"/>
</dbReference>
<accession>A0A840RE70</accession>
<comment type="caution">
    <text evidence="2">The sequence shown here is derived from an EMBL/GenBank/DDBJ whole genome shotgun (WGS) entry which is preliminary data.</text>
</comment>